<comment type="similarity">
    <text evidence="2">Belongs to the MSOX/MTOX family.</text>
</comment>
<feature type="domain" description="FAD dependent oxidoreductase" evidence="7">
    <location>
        <begin position="71"/>
        <end position="370"/>
    </location>
</feature>
<dbReference type="Gene3D" id="3.50.50.60">
    <property type="entry name" value="FAD/NAD(P)-binding domain"/>
    <property type="match status" value="1"/>
</dbReference>
<dbReference type="OMA" id="FYMFPPN"/>
<dbReference type="Pfam" id="PF01266">
    <property type="entry name" value="DAO"/>
    <property type="match status" value="1"/>
</dbReference>
<gene>
    <name evidence="8" type="ORF">CAPTEDRAFT_186279</name>
</gene>
<dbReference type="EMBL" id="AMQN01004674">
    <property type="status" value="NOT_ANNOTATED_CDS"/>
    <property type="molecule type" value="Genomic_DNA"/>
</dbReference>
<evidence type="ECO:0000256" key="5">
    <source>
        <dbReference type="ARBA" id="ARBA00023002"/>
    </source>
</evidence>
<dbReference type="GO" id="GO:0050660">
    <property type="term" value="F:flavin adenine dinucleotide binding"/>
    <property type="evidence" value="ECO:0007669"/>
    <property type="project" value="InterPro"/>
</dbReference>
<organism evidence="8">
    <name type="scientific">Capitella teleta</name>
    <name type="common">Polychaete worm</name>
    <dbReference type="NCBI Taxonomy" id="283909"/>
    <lineage>
        <taxon>Eukaryota</taxon>
        <taxon>Metazoa</taxon>
        <taxon>Spiralia</taxon>
        <taxon>Lophotrochozoa</taxon>
        <taxon>Annelida</taxon>
        <taxon>Polychaeta</taxon>
        <taxon>Sedentaria</taxon>
        <taxon>Scolecida</taxon>
        <taxon>Capitellidae</taxon>
        <taxon>Capitella</taxon>
    </lineage>
</organism>
<reference evidence="9" key="3">
    <citation type="submission" date="2015-06" db="UniProtKB">
        <authorList>
            <consortium name="EnsemblMetazoa"/>
        </authorList>
    </citation>
    <scope>IDENTIFICATION</scope>
</reference>
<dbReference type="Proteomes" id="UP000014760">
    <property type="component" value="Unassembled WGS sequence"/>
</dbReference>
<dbReference type="HOGENOM" id="CLU_007884_2_1_1"/>
<evidence type="ECO:0000256" key="1">
    <source>
        <dbReference type="ARBA" id="ARBA00001974"/>
    </source>
</evidence>
<dbReference type="STRING" id="283909.R7V805"/>
<keyword evidence="3" id="KW-0285">Flavoprotein</keyword>
<keyword evidence="4" id="KW-0274">FAD</keyword>
<comment type="cofactor">
    <cofactor evidence="1">
        <name>FAD</name>
        <dbReference type="ChEBI" id="CHEBI:57692"/>
    </cofactor>
</comment>
<dbReference type="PANTHER" id="PTHR10961">
    <property type="entry name" value="PEROXISOMAL SARCOSINE OXIDASE"/>
    <property type="match status" value="1"/>
</dbReference>
<dbReference type="OrthoDB" id="424974at2759"/>
<feature type="transmembrane region" description="Helical" evidence="6">
    <location>
        <begin position="6"/>
        <end position="24"/>
    </location>
</feature>
<dbReference type="SUPFAM" id="SSF54373">
    <property type="entry name" value="FAD-linked reductases, C-terminal domain"/>
    <property type="match status" value="1"/>
</dbReference>
<dbReference type="SUPFAM" id="SSF51905">
    <property type="entry name" value="FAD/NAD(P)-binding domain"/>
    <property type="match status" value="1"/>
</dbReference>
<dbReference type="GO" id="GO:0008115">
    <property type="term" value="F:sarcosine oxidase activity"/>
    <property type="evidence" value="ECO:0007669"/>
    <property type="project" value="TreeGrafter"/>
</dbReference>
<reference evidence="8 10" key="2">
    <citation type="journal article" date="2013" name="Nature">
        <title>Insights into bilaterian evolution from three spiralian genomes.</title>
        <authorList>
            <person name="Simakov O."/>
            <person name="Marletaz F."/>
            <person name="Cho S.J."/>
            <person name="Edsinger-Gonzales E."/>
            <person name="Havlak P."/>
            <person name="Hellsten U."/>
            <person name="Kuo D.H."/>
            <person name="Larsson T."/>
            <person name="Lv J."/>
            <person name="Arendt D."/>
            <person name="Savage R."/>
            <person name="Osoegawa K."/>
            <person name="de Jong P."/>
            <person name="Grimwood J."/>
            <person name="Chapman J.A."/>
            <person name="Shapiro H."/>
            <person name="Aerts A."/>
            <person name="Otillar R.P."/>
            <person name="Terry A.Y."/>
            <person name="Boore J.L."/>
            <person name="Grigoriev I.V."/>
            <person name="Lindberg D.R."/>
            <person name="Seaver E.C."/>
            <person name="Weisblat D.A."/>
            <person name="Putnam N.H."/>
            <person name="Rokhsar D.S."/>
        </authorList>
    </citation>
    <scope>NUCLEOTIDE SEQUENCE</scope>
    <source>
        <strain evidence="8 10">I ESC-2004</strain>
    </source>
</reference>
<evidence type="ECO:0000256" key="4">
    <source>
        <dbReference type="ARBA" id="ARBA00022827"/>
    </source>
</evidence>
<keyword evidence="6" id="KW-1133">Transmembrane helix</keyword>
<evidence type="ECO:0000313" key="9">
    <source>
        <dbReference type="EnsemblMetazoa" id="CapteP186279"/>
    </source>
</evidence>
<dbReference type="PANTHER" id="PTHR10961:SF7">
    <property type="entry name" value="FAD DEPENDENT OXIDOREDUCTASE DOMAIN-CONTAINING PROTEIN"/>
    <property type="match status" value="1"/>
</dbReference>
<evidence type="ECO:0000256" key="3">
    <source>
        <dbReference type="ARBA" id="ARBA00022630"/>
    </source>
</evidence>
<dbReference type="InterPro" id="IPR006076">
    <property type="entry name" value="FAD-dep_OxRdtase"/>
</dbReference>
<proteinExistence type="inferred from homology"/>
<dbReference type="EMBL" id="KB294122">
    <property type="protein sequence ID" value="ELU14993.1"/>
    <property type="molecule type" value="Genomic_DNA"/>
</dbReference>
<reference evidence="10" key="1">
    <citation type="submission" date="2012-12" db="EMBL/GenBank/DDBJ databases">
        <authorList>
            <person name="Hellsten U."/>
            <person name="Grimwood J."/>
            <person name="Chapman J.A."/>
            <person name="Shapiro H."/>
            <person name="Aerts A."/>
            <person name="Otillar R.P."/>
            <person name="Terry A.Y."/>
            <person name="Boore J.L."/>
            <person name="Simakov O."/>
            <person name="Marletaz F."/>
            <person name="Cho S.-J."/>
            <person name="Edsinger-Gonzales E."/>
            <person name="Havlak P."/>
            <person name="Kuo D.-H."/>
            <person name="Larsson T."/>
            <person name="Lv J."/>
            <person name="Arendt D."/>
            <person name="Savage R."/>
            <person name="Osoegawa K."/>
            <person name="de Jong P."/>
            <person name="Lindberg D.R."/>
            <person name="Seaver E.C."/>
            <person name="Weisblat D.A."/>
            <person name="Putnam N.H."/>
            <person name="Grigoriev I.V."/>
            <person name="Rokhsar D.S."/>
        </authorList>
    </citation>
    <scope>NUCLEOTIDE SEQUENCE</scope>
    <source>
        <strain evidence="10">I ESC-2004</strain>
    </source>
</reference>
<keyword evidence="5" id="KW-0560">Oxidoreductase</keyword>
<keyword evidence="6" id="KW-0812">Transmembrane</keyword>
<dbReference type="InterPro" id="IPR045170">
    <property type="entry name" value="MTOX"/>
</dbReference>
<evidence type="ECO:0000256" key="2">
    <source>
        <dbReference type="ARBA" id="ARBA00010989"/>
    </source>
</evidence>
<name>R7V805_CAPTE</name>
<dbReference type="Gene3D" id="3.30.9.10">
    <property type="entry name" value="D-Amino Acid Oxidase, subunit A, domain 2"/>
    <property type="match status" value="1"/>
</dbReference>
<protein>
    <recommendedName>
        <fullName evidence="7">FAD dependent oxidoreductase domain-containing protein</fullName>
    </recommendedName>
</protein>
<evidence type="ECO:0000259" key="7">
    <source>
        <dbReference type="Pfam" id="PF01266"/>
    </source>
</evidence>
<evidence type="ECO:0000313" key="8">
    <source>
        <dbReference type="EMBL" id="ELU14993.1"/>
    </source>
</evidence>
<sequence>MEVPFYEYIVVGCGGIGSAVVYWLSRRAGKSAHLLFAYKHKTYVLFIYPPHVRRTQVYQTDASHFPCVSQISMWAEAEKESGIQLVYKSGSLDFTHKGTAGEDLFRRYCKAMDDGDIPYDLMDAKELQERFPQFSGPGVSGLVALLQKDGGLVDAASSNAVHVQLARGRGATVMDNTAVLKIDTMDDGTAMVHTSRGRFRCRRVVVTAGAWSNNVLGSLGVHIPLVVSQEQVTYYNTTNMKDFTKDKFPAWIYHGDPHDIYGMAIHGNTCSKIGIDCGGFPVTPDTRTFIPDPRREEQCKKFIWMHYCIGPMQYLGPINYTKTCLYTMTYDRSFVIDSLKSKGKPQVVFCIGAGHAYKFAALFGRILSELAIDGRTDLPIEPFTMDRPAITDPSFRPIYQNKLSTIPQAASKARL</sequence>
<keyword evidence="6" id="KW-0472">Membrane</keyword>
<accession>R7V805</accession>
<dbReference type="InterPro" id="IPR036188">
    <property type="entry name" value="FAD/NAD-bd_sf"/>
</dbReference>
<evidence type="ECO:0000256" key="6">
    <source>
        <dbReference type="SAM" id="Phobius"/>
    </source>
</evidence>
<dbReference type="AlphaFoldDB" id="R7V805"/>
<evidence type="ECO:0000313" key="10">
    <source>
        <dbReference type="Proteomes" id="UP000014760"/>
    </source>
</evidence>
<dbReference type="EnsemblMetazoa" id="CapteT186279">
    <property type="protein sequence ID" value="CapteP186279"/>
    <property type="gene ID" value="CapteG186279"/>
</dbReference>
<keyword evidence="10" id="KW-1185">Reference proteome</keyword>